<keyword evidence="2" id="KW-1185">Reference proteome</keyword>
<evidence type="ECO:0000313" key="1">
    <source>
        <dbReference type="EMBL" id="KAJ9662066.1"/>
    </source>
</evidence>
<dbReference type="EMBL" id="JAPDRQ010000018">
    <property type="protein sequence ID" value="KAJ9662066.1"/>
    <property type="molecule type" value="Genomic_DNA"/>
</dbReference>
<protein>
    <submittedName>
        <fullName evidence="1">Uncharacterized protein</fullName>
    </submittedName>
</protein>
<gene>
    <name evidence="1" type="ORF">H2198_001608</name>
</gene>
<name>A0ACC3AHH1_9EURO</name>
<proteinExistence type="predicted"/>
<evidence type="ECO:0000313" key="2">
    <source>
        <dbReference type="Proteomes" id="UP001172386"/>
    </source>
</evidence>
<comment type="caution">
    <text evidence="1">The sequence shown here is derived from an EMBL/GenBank/DDBJ whole genome shotgun (WGS) entry which is preliminary data.</text>
</comment>
<reference evidence="1" key="1">
    <citation type="submission" date="2022-10" db="EMBL/GenBank/DDBJ databases">
        <title>Culturing micro-colonial fungi from biological soil crusts in the Mojave desert and describing Neophaeococcomyces mojavensis, and introducing the new genera and species Taxawa tesnikishii.</title>
        <authorList>
            <person name="Kurbessoian T."/>
            <person name="Stajich J.E."/>
        </authorList>
    </citation>
    <scope>NUCLEOTIDE SEQUENCE</scope>
    <source>
        <strain evidence="1">JES_112</strain>
    </source>
</reference>
<organism evidence="1 2">
    <name type="scientific">Neophaeococcomyces mojaviensis</name>
    <dbReference type="NCBI Taxonomy" id="3383035"/>
    <lineage>
        <taxon>Eukaryota</taxon>
        <taxon>Fungi</taxon>
        <taxon>Dikarya</taxon>
        <taxon>Ascomycota</taxon>
        <taxon>Pezizomycotina</taxon>
        <taxon>Eurotiomycetes</taxon>
        <taxon>Chaetothyriomycetidae</taxon>
        <taxon>Chaetothyriales</taxon>
        <taxon>Chaetothyriales incertae sedis</taxon>
        <taxon>Neophaeococcomyces</taxon>
    </lineage>
</organism>
<sequence length="557" mass="61351">MEKAAATATHVERDYPSNVSEIEISPVPVDHQTNCTGTVTLLLGNETVLLPTPSPDPKDPLNLPAWRKWAIIILVSAFSCTSVVLASGLGPIFTAVVASYPGREVKANDLMTYPTLFMGIGNLISMPLTRVIGKRPLFLSSILILVVSAIWCAKSTSLDSHIAGRDIMSLAAGQSEALAPMMVQEIHFLHERGRKLAWFIFIQNLTVGILFFSSTYMVSAWGWHWWYGFFAIFNAIILVFALFLASETSYDRPDDASTGEVHLRLNKKTDIEGAGPADTIIRATTKHGIVLEPEKWGERTWRHDLKLWSIQGSWRQIPLFYVDFIKGLCHPTLLWLLLLNGAYLGLYIFHASTFATILMSPPYSFKFESLGYVQGAQIFACLIFLPLLGYGSDIVIRWMSRRNGGTYKPEYRLLVLGVPAIIGVICTIIYGQAAAFPTKYHWSGMAVTYNAVYFAFLGANIVGITYSVDSFPLKAGPVLVVICAGRGLISFGLSYSVLPAIKAIGYNGAMNVEGGICAALAALAIPVYFVGPYFRKLGQRYYGFGQSKSHIDESDHL</sequence>
<accession>A0ACC3AHH1</accession>
<dbReference type="Proteomes" id="UP001172386">
    <property type="component" value="Unassembled WGS sequence"/>
</dbReference>